<reference evidence="2" key="1">
    <citation type="journal article" date="2017" name="Parasit. Vectors">
        <title>Sialotranscriptomics of Rhipicephalus zambeziensis reveals intricate expression profiles of secretory proteins and suggests tight temporal transcriptional regulation during blood-feeding.</title>
        <authorList>
            <person name="de Castro M.H."/>
            <person name="de Klerk D."/>
            <person name="Pienaar R."/>
            <person name="Rees D.J.G."/>
            <person name="Mans B.J."/>
        </authorList>
    </citation>
    <scope>NUCLEOTIDE SEQUENCE</scope>
    <source>
        <tissue evidence="2">Salivary glands</tissue>
    </source>
</reference>
<dbReference type="PROSITE" id="PS51257">
    <property type="entry name" value="PROKAR_LIPOPROTEIN"/>
    <property type="match status" value="1"/>
</dbReference>
<accession>A0A224Y8B2</accession>
<dbReference type="EMBL" id="GFPF01002710">
    <property type="protein sequence ID" value="MAA13856.1"/>
    <property type="molecule type" value="Transcribed_RNA"/>
</dbReference>
<evidence type="ECO:0000256" key="1">
    <source>
        <dbReference type="SAM" id="SignalP"/>
    </source>
</evidence>
<protein>
    <submittedName>
        <fullName evidence="2">Uncharacterized protein</fullName>
    </submittedName>
</protein>
<sequence length="180" mass="19327">MSADARRNAVLWFSLALLACGVVVPPSEAASLADRIFAGFLSFGRGFSNATQGFVVRVRGLVTRVGGPSTTAGSNKGAAVRDIDIFASVCSLSGTNRRSLIKCLDENNEDLLKPDWQNCIGSAKVEVLTVEDLYHWACSRLSSATELQEFRNTSQCLLEGMQVSDIAAGIRECKGSSRTF</sequence>
<proteinExistence type="predicted"/>
<evidence type="ECO:0000313" key="2">
    <source>
        <dbReference type="EMBL" id="MAA13856.1"/>
    </source>
</evidence>
<name>A0A224Y8B2_9ACAR</name>
<feature type="chain" id="PRO_5012465944" evidence="1">
    <location>
        <begin position="30"/>
        <end position="180"/>
    </location>
</feature>
<dbReference type="AlphaFoldDB" id="A0A224Y8B2"/>
<keyword evidence="1" id="KW-0732">Signal</keyword>
<feature type="signal peptide" evidence="1">
    <location>
        <begin position="1"/>
        <end position="29"/>
    </location>
</feature>
<organism evidence="2">
    <name type="scientific">Rhipicephalus zambeziensis</name>
    <dbReference type="NCBI Taxonomy" id="60191"/>
    <lineage>
        <taxon>Eukaryota</taxon>
        <taxon>Metazoa</taxon>
        <taxon>Ecdysozoa</taxon>
        <taxon>Arthropoda</taxon>
        <taxon>Chelicerata</taxon>
        <taxon>Arachnida</taxon>
        <taxon>Acari</taxon>
        <taxon>Parasitiformes</taxon>
        <taxon>Ixodida</taxon>
        <taxon>Ixodoidea</taxon>
        <taxon>Ixodidae</taxon>
        <taxon>Rhipicephalinae</taxon>
        <taxon>Rhipicephalus</taxon>
        <taxon>Rhipicephalus</taxon>
    </lineage>
</organism>